<name>A0A2H0TH19_9BACT</name>
<dbReference type="Proteomes" id="UP000229383">
    <property type="component" value="Unassembled WGS sequence"/>
</dbReference>
<evidence type="ECO:0000259" key="2">
    <source>
        <dbReference type="Pfam" id="PF13406"/>
    </source>
</evidence>
<feature type="domain" description="Transglycosylase SLT" evidence="2">
    <location>
        <begin position="264"/>
        <end position="415"/>
    </location>
</feature>
<feature type="coiled-coil region" evidence="1">
    <location>
        <begin position="38"/>
        <end position="79"/>
    </location>
</feature>
<dbReference type="EMBL" id="PFCN01000035">
    <property type="protein sequence ID" value="PIR70115.1"/>
    <property type="molecule type" value="Genomic_DNA"/>
</dbReference>
<reference evidence="4" key="1">
    <citation type="submission" date="2017-09" db="EMBL/GenBank/DDBJ databases">
        <title>Depth-based differentiation of microbial function through sediment-hosted aquifers and enrichment of novel symbionts in the deep terrestrial subsurface.</title>
        <authorList>
            <person name="Probst A.J."/>
            <person name="Ladd B."/>
            <person name="Jarett J.K."/>
            <person name="Geller-Mcgrath D.E."/>
            <person name="Sieber C.M.K."/>
            <person name="Emerson J.B."/>
            <person name="Anantharaman K."/>
            <person name="Thomas B.C."/>
            <person name="Malmstrom R."/>
            <person name="Stieglmeier M."/>
            <person name="Klingl A."/>
            <person name="Woyke T."/>
            <person name="Ryan C.M."/>
            <person name="Banfield J.F."/>
        </authorList>
    </citation>
    <scope>NUCLEOTIDE SEQUENCE [LARGE SCALE GENOMIC DNA]</scope>
</reference>
<accession>A0A2H0TH19</accession>
<dbReference type="Gene3D" id="1.10.530.10">
    <property type="match status" value="1"/>
</dbReference>
<dbReference type="SUPFAM" id="SSF53955">
    <property type="entry name" value="Lysozyme-like"/>
    <property type="match status" value="1"/>
</dbReference>
<dbReference type="Pfam" id="PF13406">
    <property type="entry name" value="SLT_2"/>
    <property type="match status" value="1"/>
</dbReference>
<comment type="caution">
    <text evidence="3">The sequence shown here is derived from an EMBL/GenBank/DDBJ whole genome shotgun (WGS) entry which is preliminary data.</text>
</comment>
<evidence type="ECO:0000313" key="3">
    <source>
        <dbReference type="EMBL" id="PIR70115.1"/>
    </source>
</evidence>
<sequence>MLKRAVFAFAFVFLAFFTMIPFIIKGQVVDPSLIIQKRAELESELQALENQINGYRSLIQEKQTESTTLERDIAILDAKISKAFLEIKARDIVIRRLAESIEVKSGFLEELTLKLDREKYSLAELIRKVYEIDETNLVELLLSYDNFSDFFVDLDNFDTLQASLQISFGQIRNTHQTTEVERSELEDKKSEQLELRAIQLLEKKQIEEFEQAKRTILKQTKGKEAEYQKILTARQKDAAQIRSQLFLLTGSPDIPFEKAVEFANAAFSATGVRPAFLLAIITQETNLGQNIGQCLLTNIPNKGDGKGKNTGRFFSGVMKSTRDVDPFMQITSTLGLDPFQMPVSCPPGYGYGGAMGPAQFIASTWKGMENKIASLTGHNPPNPWDPYDAFMASAIYLRDLGVSEGGYEAERKAALRYFAGSNWSKPTHAFYGDDVMAIAFKYQSEIDIISR</sequence>
<dbReference type="AlphaFoldDB" id="A0A2H0TH19"/>
<dbReference type="InterPro" id="IPR031304">
    <property type="entry name" value="SLT_2"/>
</dbReference>
<evidence type="ECO:0000313" key="4">
    <source>
        <dbReference type="Proteomes" id="UP000229383"/>
    </source>
</evidence>
<dbReference type="Gene3D" id="6.10.250.3150">
    <property type="match status" value="1"/>
</dbReference>
<keyword evidence="1" id="KW-0175">Coiled coil</keyword>
<organism evidence="3 4">
    <name type="scientific">Candidatus Niyogibacteria bacterium CG10_big_fil_rev_8_21_14_0_10_42_19</name>
    <dbReference type="NCBI Taxonomy" id="1974725"/>
    <lineage>
        <taxon>Bacteria</taxon>
        <taxon>Candidatus Niyogiibacteriota</taxon>
    </lineage>
</organism>
<dbReference type="InterPro" id="IPR023346">
    <property type="entry name" value="Lysozyme-like_dom_sf"/>
</dbReference>
<protein>
    <recommendedName>
        <fullName evidence="2">Transglycosylase SLT domain-containing protein</fullName>
    </recommendedName>
</protein>
<proteinExistence type="predicted"/>
<evidence type="ECO:0000256" key="1">
    <source>
        <dbReference type="SAM" id="Coils"/>
    </source>
</evidence>
<gene>
    <name evidence="3" type="ORF">COU46_03100</name>
</gene>